<gene>
    <name evidence="2" type="ORF">MTR67_039505</name>
</gene>
<dbReference type="Proteomes" id="UP001234989">
    <property type="component" value="Chromosome 9"/>
</dbReference>
<reference evidence="2" key="1">
    <citation type="submission" date="2023-08" db="EMBL/GenBank/DDBJ databases">
        <title>A de novo genome assembly of Solanum verrucosum Schlechtendal, a Mexican diploid species geographically isolated from the other diploid A-genome species in potato relatives.</title>
        <authorList>
            <person name="Hosaka K."/>
        </authorList>
    </citation>
    <scope>NUCLEOTIDE SEQUENCE</scope>
    <source>
        <tissue evidence="2">Young leaves</tissue>
    </source>
</reference>
<dbReference type="EMBL" id="CP133620">
    <property type="protein sequence ID" value="WMV46120.1"/>
    <property type="molecule type" value="Genomic_DNA"/>
</dbReference>
<dbReference type="AlphaFoldDB" id="A0AAF0UH09"/>
<organism evidence="2 3">
    <name type="scientific">Solanum verrucosum</name>
    <dbReference type="NCBI Taxonomy" id="315347"/>
    <lineage>
        <taxon>Eukaryota</taxon>
        <taxon>Viridiplantae</taxon>
        <taxon>Streptophyta</taxon>
        <taxon>Embryophyta</taxon>
        <taxon>Tracheophyta</taxon>
        <taxon>Spermatophyta</taxon>
        <taxon>Magnoliopsida</taxon>
        <taxon>eudicotyledons</taxon>
        <taxon>Gunneridae</taxon>
        <taxon>Pentapetalae</taxon>
        <taxon>asterids</taxon>
        <taxon>lamiids</taxon>
        <taxon>Solanales</taxon>
        <taxon>Solanaceae</taxon>
        <taxon>Solanoideae</taxon>
        <taxon>Solaneae</taxon>
        <taxon>Solanum</taxon>
    </lineage>
</organism>
<evidence type="ECO:0000256" key="1">
    <source>
        <dbReference type="SAM" id="MobiDB-lite"/>
    </source>
</evidence>
<accession>A0AAF0UH09</accession>
<feature type="compositionally biased region" description="Basic and acidic residues" evidence="1">
    <location>
        <begin position="11"/>
        <end position="22"/>
    </location>
</feature>
<sequence length="22" mass="2603">MCQALKKRTKSVRERSSPRIVE</sequence>
<protein>
    <submittedName>
        <fullName evidence="2">Uncharacterized protein</fullName>
    </submittedName>
</protein>
<keyword evidence="3" id="KW-1185">Reference proteome</keyword>
<feature type="region of interest" description="Disordered" evidence="1">
    <location>
        <begin position="1"/>
        <end position="22"/>
    </location>
</feature>
<feature type="compositionally biased region" description="Basic residues" evidence="1">
    <location>
        <begin position="1"/>
        <end position="10"/>
    </location>
</feature>
<name>A0AAF0UH09_SOLVR</name>
<evidence type="ECO:0000313" key="2">
    <source>
        <dbReference type="EMBL" id="WMV46120.1"/>
    </source>
</evidence>
<evidence type="ECO:0000313" key="3">
    <source>
        <dbReference type="Proteomes" id="UP001234989"/>
    </source>
</evidence>
<proteinExistence type="predicted"/>